<dbReference type="GeneID" id="93646659"/>
<dbReference type="SMART" id="SM00355">
    <property type="entry name" value="ZnF_C2H2"/>
    <property type="match status" value="3"/>
</dbReference>
<evidence type="ECO:0000313" key="3">
    <source>
        <dbReference type="EMBL" id="OAG31834.1"/>
    </source>
</evidence>
<dbReference type="InterPro" id="IPR013087">
    <property type="entry name" value="Znf_C2H2_type"/>
</dbReference>
<feature type="compositionally biased region" description="Acidic residues" evidence="1">
    <location>
        <begin position="278"/>
        <end position="287"/>
    </location>
</feature>
<accession>A0A177EIN9</accession>
<dbReference type="InterPro" id="IPR031514">
    <property type="entry name" value="Zf-C2H2_aberr"/>
</dbReference>
<comment type="caution">
    <text evidence="3">The sequence shown here is derived from an EMBL/GenBank/DDBJ whole genome shotgun (WGS) entry which is preliminary data.</text>
</comment>
<sequence>MQDSRKRGRKPRGDGEKMEKISNTRYKCPYKACSLEYQSSLGYKRHLMYYKHSLFAPSARKIVCGYAGCRETEHLKEHIYKTHPEDAVDLLEAHEVMMKTCEETEELDAPQMEHDIVHDEGLLDISRVLEEDGVIKDIIMTTFPKGVTYIIDFDTFSDAQQVFYCRIPGCGRQFKSLMAYKYHCGKFTHLFKSIVDEYTYTHGELDYKEVRDIFKKKFNLENRFLLEGVSHHLMRMPDQHYNFIFTFDDAQTGHEKRRHKKKSGESISEFSVAKDGEDPRDDYDDEDDAKRFKEDDDDDKSTFRIDSIIFNGKRLPHSQFYKQGRLSFLNLHLEVTHLSTIDGLVLVGTKGEPDDDEEHLQDSMKAQSIFTFGTGNASLFVLNHLEIVSEVTIEGFGFPRKIVNTAPRTALVLFNDGSLQKLRFSKAYKIEEMHRIETKGPVVDFVFFQGMVVTCSHRVLTNLTTRKDRPFESPIISMSTTAEAILIVDANGKTHTIDPGFEALSPIPSKVGTNIVAGLGSTHDLVFISNSLYGLGRIFSIKANSTLLVSPHASSNVLLIRPGYVISSGLDGTLCVSGYETEPKVYMKVIRTEIRGEDLYVITSEEEHALTEHTPPPAMQDYRVCIQGIVYQKTALVAALTCGVIISIDAFFREPPAVLPTPKPA</sequence>
<dbReference type="EMBL" id="LTDL01000014">
    <property type="protein sequence ID" value="OAG31834.1"/>
    <property type="molecule type" value="Genomic_DNA"/>
</dbReference>
<gene>
    <name evidence="3" type="ORF">NEDG_00309</name>
</gene>
<dbReference type="Proteomes" id="UP000185944">
    <property type="component" value="Unassembled WGS sequence"/>
</dbReference>
<dbReference type="AlphaFoldDB" id="A0A177EIN9"/>
<keyword evidence="4" id="KW-1185">Reference proteome</keyword>
<feature type="region of interest" description="Disordered" evidence="1">
    <location>
        <begin position="255"/>
        <end position="299"/>
    </location>
</feature>
<feature type="domain" description="C2H2-type" evidence="2">
    <location>
        <begin position="28"/>
        <end position="52"/>
    </location>
</feature>
<evidence type="ECO:0000259" key="2">
    <source>
        <dbReference type="PROSITE" id="PS00028"/>
    </source>
</evidence>
<feature type="domain" description="C2H2-type" evidence="2">
    <location>
        <begin position="165"/>
        <end position="189"/>
    </location>
</feature>
<reference evidence="3 4" key="1">
    <citation type="submission" date="2016-02" db="EMBL/GenBank/DDBJ databases">
        <title>Discovery of a natural microsporidian pathogen with a broad tissue tropism in Caenorhabditis elegans.</title>
        <authorList>
            <person name="Luallen R.J."/>
            <person name="Reinke A.W."/>
            <person name="Tong L."/>
            <person name="Botts M.R."/>
            <person name="Felix M.-A."/>
            <person name="Troemel E.R."/>
        </authorList>
    </citation>
    <scope>NUCLEOTIDE SEQUENCE [LARGE SCALE GENOMIC DNA]</scope>
    <source>
        <strain evidence="3 4">JUm2807</strain>
    </source>
</reference>
<dbReference type="RefSeq" id="XP_067545435.1">
    <property type="nucleotide sequence ID" value="XM_067687727.1"/>
</dbReference>
<dbReference type="VEuPathDB" id="MicrosporidiaDB:NEDG_00309"/>
<evidence type="ECO:0000256" key="1">
    <source>
        <dbReference type="SAM" id="MobiDB-lite"/>
    </source>
</evidence>
<name>A0A177EIN9_9MICR</name>
<dbReference type="OrthoDB" id="2188337at2759"/>
<dbReference type="Pfam" id="PF17017">
    <property type="entry name" value="zf-C2H2_aberr"/>
    <property type="match status" value="1"/>
</dbReference>
<protein>
    <recommendedName>
        <fullName evidence="2">C2H2-type domain-containing protein</fullName>
    </recommendedName>
</protein>
<proteinExistence type="predicted"/>
<evidence type="ECO:0000313" key="4">
    <source>
        <dbReference type="Proteomes" id="UP000185944"/>
    </source>
</evidence>
<dbReference type="PROSITE" id="PS00028">
    <property type="entry name" value="ZINC_FINGER_C2H2_1"/>
    <property type="match status" value="2"/>
</dbReference>
<organism evidence="3 4">
    <name type="scientific">Nematocida displodere</name>
    <dbReference type="NCBI Taxonomy" id="1805483"/>
    <lineage>
        <taxon>Eukaryota</taxon>
        <taxon>Fungi</taxon>
        <taxon>Fungi incertae sedis</taxon>
        <taxon>Microsporidia</taxon>
        <taxon>Nematocida</taxon>
    </lineage>
</organism>